<sequence>MVGINSQIMLQMSSPDNAPKYRLYILKDLALPLLKPHLQQRSLIPSLLRSSKIIIKPQFNDLKSEGPEESPKKKGWCKLCWRKQIAKTIMSCTEYFNFMCKNLINITQ</sequence>
<dbReference type="AlphaFoldDB" id="A0A8X6UIW6"/>
<dbReference type="Proteomes" id="UP000887013">
    <property type="component" value="Unassembled WGS sequence"/>
</dbReference>
<dbReference type="EMBL" id="BMAW01127052">
    <property type="protein sequence ID" value="GFU19477.1"/>
    <property type="molecule type" value="Genomic_DNA"/>
</dbReference>
<protein>
    <submittedName>
        <fullName evidence="1">Uncharacterized protein</fullName>
    </submittedName>
</protein>
<dbReference type="OrthoDB" id="10049986at2759"/>
<organism evidence="1 2">
    <name type="scientific">Nephila pilipes</name>
    <name type="common">Giant wood spider</name>
    <name type="synonym">Nephila maculata</name>
    <dbReference type="NCBI Taxonomy" id="299642"/>
    <lineage>
        <taxon>Eukaryota</taxon>
        <taxon>Metazoa</taxon>
        <taxon>Ecdysozoa</taxon>
        <taxon>Arthropoda</taxon>
        <taxon>Chelicerata</taxon>
        <taxon>Arachnida</taxon>
        <taxon>Araneae</taxon>
        <taxon>Araneomorphae</taxon>
        <taxon>Entelegynae</taxon>
        <taxon>Araneoidea</taxon>
        <taxon>Nephilidae</taxon>
        <taxon>Nephila</taxon>
    </lineage>
</organism>
<evidence type="ECO:0000313" key="1">
    <source>
        <dbReference type="EMBL" id="GFU19477.1"/>
    </source>
</evidence>
<proteinExistence type="predicted"/>
<keyword evidence="2" id="KW-1185">Reference proteome</keyword>
<name>A0A8X6UIW6_NEPPI</name>
<comment type="caution">
    <text evidence="1">The sequence shown here is derived from an EMBL/GenBank/DDBJ whole genome shotgun (WGS) entry which is preliminary data.</text>
</comment>
<gene>
    <name evidence="1" type="ORF">NPIL_463781</name>
</gene>
<evidence type="ECO:0000313" key="2">
    <source>
        <dbReference type="Proteomes" id="UP000887013"/>
    </source>
</evidence>
<accession>A0A8X6UIW6</accession>
<reference evidence="1" key="1">
    <citation type="submission" date="2020-08" db="EMBL/GenBank/DDBJ databases">
        <title>Multicomponent nature underlies the extraordinary mechanical properties of spider dragline silk.</title>
        <authorList>
            <person name="Kono N."/>
            <person name="Nakamura H."/>
            <person name="Mori M."/>
            <person name="Yoshida Y."/>
            <person name="Ohtoshi R."/>
            <person name="Malay A.D."/>
            <person name="Moran D.A.P."/>
            <person name="Tomita M."/>
            <person name="Numata K."/>
            <person name="Arakawa K."/>
        </authorList>
    </citation>
    <scope>NUCLEOTIDE SEQUENCE</scope>
</reference>